<name>A0A2R6B169_9ARCH</name>
<comment type="caution">
    <text evidence="1">The sequence shown here is derived from an EMBL/GenBank/DDBJ whole genome shotgun (WGS) entry which is preliminary data.</text>
</comment>
<evidence type="ECO:0000313" key="1">
    <source>
        <dbReference type="EMBL" id="PSN92391.1"/>
    </source>
</evidence>
<accession>A0A2R6B169</accession>
<dbReference type="Proteomes" id="UP000240490">
    <property type="component" value="Unassembled WGS sequence"/>
</dbReference>
<sequence>MAPQILETDKPERLICDYLYEKKKPISFSELYDQILRDDPKMTEQRLRHAVMRLELFGLITTYERKEGELVLVPKE</sequence>
<reference evidence="1 2" key="1">
    <citation type="submission" date="2017-04" db="EMBL/GenBank/DDBJ databases">
        <title>Novel microbial lineages endemic to geothermal iron-oxide mats fill important gaps in the evolutionary history of Archaea.</title>
        <authorList>
            <person name="Jay Z.J."/>
            <person name="Beam J.P."/>
            <person name="Dlakic M."/>
            <person name="Rusch D.B."/>
            <person name="Kozubal M.A."/>
            <person name="Inskeep W.P."/>
        </authorList>
    </citation>
    <scope>NUCLEOTIDE SEQUENCE [LARGE SCALE GENOMIC DNA]</scope>
    <source>
        <strain evidence="1">ECH_B_SAG-M15</strain>
    </source>
</reference>
<protein>
    <submittedName>
        <fullName evidence="1">Uncharacterized protein</fullName>
    </submittedName>
</protein>
<proteinExistence type="predicted"/>
<gene>
    <name evidence="1" type="ORF">B9Q08_01425</name>
</gene>
<dbReference type="EMBL" id="NEXJ01000024">
    <property type="protein sequence ID" value="PSN92391.1"/>
    <property type="molecule type" value="Genomic_DNA"/>
</dbReference>
<evidence type="ECO:0000313" key="2">
    <source>
        <dbReference type="Proteomes" id="UP000240490"/>
    </source>
</evidence>
<organism evidence="1 2">
    <name type="scientific">Candidatus Marsarchaeota G2 archaeon ECH_B_SAG-M15</name>
    <dbReference type="NCBI Taxonomy" id="1978162"/>
    <lineage>
        <taxon>Archaea</taxon>
        <taxon>Candidatus Marsarchaeota</taxon>
        <taxon>Candidatus Marsarchaeota group 2</taxon>
    </lineage>
</organism>
<dbReference type="AlphaFoldDB" id="A0A2R6B169"/>